<keyword evidence="9" id="KW-1185">Reference proteome</keyword>
<sequence length="216" mass="23567">MGILTIPAVGFLVVLLGILFLIGEILVKARGLFGLLGIAIMGAYFSYHLTEDNFFWLILLFIGGLLLIILDGKVINDGTFGAIGAVLMILSVAVPSPSFTYGMMATMGFIIGFACSFLFLKVFPKRSMWDKVTLKDRLTGELGYNSLNQEYKELLGKKGVAETPFRPIGTICIDGKQYSAITTGKWLNKGETVIVEQVDGTKILVGKPQQSERTSQ</sequence>
<comment type="caution">
    <text evidence="8">The sequence shown here is derived from an EMBL/GenBank/DDBJ whole genome shotgun (WGS) entry which is preliminary data.</text>
</comment>
<feature type="transmembrane region" description="Helical" evidence="5">
    <location>
        <begin position="77"/>
        <end position="94"/>
    </location>
</feature>
<dbReference type="OrthoDB" id="9806253at2"/>
<feature type="domain" description="NfeD-like C-terminal" evidence="6">
    <location>
        <begin position="152"/>
        <end position="206"/>
    </location>
</feature>
<dbReference type="Pfam" id="PF01957">
    <property type="entry name" value="NfeD"/>
    <property type="match status" value="1"/>
</dbReference>
<organism evidence="8 9">
    <name type="scientific">Exobacillus caeni</name>
    <dbReference type="NCBI Taxonomy" id="2574798"/>
    <lineage>
        <taxon>Bacteria</taxon>
        <taxon>Bacillati</taxon>
        <taxon>Bacillota</taxon>
        <taxon>Bacilli</taxon>
        <taxon>Bacillales</taxon>
        <taxon>Guptibacillaceae</taxon>
        <taxon>Exobacillus</taxon>
    </lineage>
</organism>
<dbReference type="Gene3D" id="2.40.50.140">
    <property type="entry name" value="Nucleic acid-binding proteins"/>
    <property type="match status" value="1"/>
</dbReference>
<feature type="transmembrane region" description="Helical" evidence="5">
    <location>
        <begin position="29"/>
        <end position="47"/>
    </location>
</feature>
<dbReference type="GO" id="GO:0005886">
    <property type="term" value="C:plasma membrane"/>
    <property type="evidence" value="ECO:0007669"/>
    <property type="project" value="TreeGrafter"/>
</dbReference>
<dbReference type="Pfam" id="PF24961">
    <property type="entry name" value="NfeD_membrane"/>
    <property type="match status" value="1"/>
</dbReference>
<evidence type="ECO:0000256" key="3">
    <source>
        <dbReference type="ARBA" id="ARBA00022989"/>
    </source>
</evidence>
<proteinExistence type="predicted"/>
<evidence type="ECO:0000256" key="1">
    <source>
        <dbReference type="ARBA" id="ARBA00004141"/>
    </source>
</evidence>
<evidence type="ECO:0000259" key="6">
    <source>
        <dbReference type="Pfam" id="PF01957"/>
    </source>
</evidence>
<evidence type="ECO:0000256" key="2">
    <source>
        <dbReference type="ARBA" id="ARBA00022692"/>
    </source>
</evidence>
<dbReference type="AlphaFoldDB" id="A0A5R9F9B9"/>
<evidence type="ECO:0000313" key="8">
    <source>
        <dbReference type="EMBL" id="TLS36295.1"/>
    </source>
</evidence>
<feature type="transmembrane region" description="Helical" evidence="5">
    <location>
        <begin position="6"/>
        <end position="22"/>
    </location>
</feature>
<dbReference type="InterPro" id="IPR002810">
    <property type="entry name" value="NfeD-like_C"/>
</dbReference>
<dbReference type="PANTHER" id="PTHR33507:SF3">
    <property type="entry name" value="INNER MEMBRANE PROTEIN YBBJ"/>
    <property type="match status" value="1"/>
</dbReference>
<dbReference type="InterPro" id="IPR056739">
    <property type="entry name" value="NfeD_membrane"/>
</dbReference>
<accession>A0A5R9F9B9</accession>
<protein>
    <submittedName>
        <fullName evidence="8">Nodulation protein NfeD</fullName>
    </submittedName>
</protein>
<feature type="domain" description="NfeD integral membrane" evidence="7">
    <location>
        <begin position="9"/>
        <end position="120"/>
    </location>
</feature>
<dbReference type="InterPro" id="IPR052165">
    <property type="entry name" value="Membrane_assoc_protease"/>
</dbReference>
<evidence type="ECO:0000259" key="7">
    <source>
        <dbReference type="Pfam" id="PF24961"/>
    </source>
</evidence>
<feature type="transmembrane region" description="Helical" evidence="5">
    <location>
        <begin position="100"/>
        <end position="120"/>
    </location>
</feature>
<reference evidence="8 9" key="1">
    <citation type="submission" date="2019-04" db="EMBL/GenBank/DDBJ databases">
        <title>Bacillus caeni sp. nov., a bacterium isolated from mangrove sediment.</title>
        <authorList>
            <person name="Huang H."/>
            <person name="Mo K."/>
            <person name="Hu Y."/>
        </authorList>
    </citation>
    <scope>NUCLEOTIDE SEQUENCE [LARGE SCALE GENOMIC DNA]</scope>
    <source>
        <strain evidence="8 9">HB172195</strain>
    </source>
</reference>
<evidence type="ECO:0000313" key="9">
    <source>
        <dbReference type="Proteomes" id="UP000308230"/>
    </source>
</evidence>
<dbReference type="RefSeq" id="WP_138127613.1">
    <property type="nucleotide sequence ID" value="NZ_SWLG01000011.1"/>
</dbReference>
<dbReference type="InterPro" id="IPR012340">
    <property type="entry name" value="NA-bd_OB-fold"/>
</dbReference>
<dbReference type="SUPFAM" id="SSF141322">
    <property type="entry name" value="NfeD domain-like"/>
    <property type="match status" value="1"/>
</dbReference>
<keyword evidence="2 5" id="KW-0812">Transmembrane</keyword>
<evidence type="ECO:0000256" key="5">
    <source>
        <dbReference type="SAM" id="Phobius"/>
    </source>
</evidence>
<dbReference type="EMBL" id="SWLG01000011">
    <property type="protein sequence ID" value="TLS36295.1"/>
    <property type="molecule type" value="Genomic_DNA"/>
</dbReference>
<keyword evidence="3 5" id="KW-1133">Transmembrane helix</keyword>
<dbReference type="Proteomes" id="UP000308230">
    <property type="component" value="Unassembled WGS sequence"/>
</dbReference>
<keyword evidence="4 5" id="KW-0472">Membrane</keyword>
<comment type="subcellular location">
    <subcellularLocation>
        <location evidence="1">Membrane</location>
        <topology evidence="1">Multi-pass membrane protein</topology>
    </subcellularLocation>
</comment>
<gene>
    <name evidence="8" type="ORF">FCL54_15260</name>
</gene>
<evidence type="ECO:0000256" key="4">
    <source>
        <dbReference type="ARBA" id="ARBA00023136"/>
    </source>
</evidence>
<feature type="transmembrane region" description="Helical" evidence="5">
    <location>
        <begin position="53"/>
        <end position="70"/>
    </location>
</feature>
<dbReference type="PANTHER" id="PTHR33507">
    <property type="entry name" value="INNER MEMBRANE PROTEIN YBBJ"/>
    <property type="match status" value="1"/>
</dbReference>
<name>A0A5R9F9B9_9BACL</name>